<feature type="compositionally biased region" description="Basic residues" evidence="1">
    <location>
        <begin position="1248"/>
        <end position="1259"/>
    </location>
</feature>
<dbReference type="InterPro" id="IPR013783">
    <property type="entry name" value="Ig-like_fold"/>
</dbReference>
<feature type="region of interest" description="Disordered" evidence="1">
    <location>
        <begin position="159"/>
        <end position="304"/>
    </location>
</feature>
<feature type="compositionally biased region" description="Low complexity" evidence="1">
    <location>
        <begin position="202"/>
        <end position="229"/>
    </location>
</feature>
<sequence>MLYCQFLETGTTLFNTGRVEFPWRLRYQPEQGRLQVSPTEGTLPAGAAQRIAIHFLPMIPEYFERQIELEVTHFPPEVITVLGHGAYPAVMLDLPLQYEDICELTFLEAVQNIAAVMEQERTEPSEQSSSSSERMLCVKNAAGSAAPEHADAPTTVLFDQQQSQQPGQGPPPAGGQQPAADRPAVAADPSDQPAPPQPGSVAALDPAAGAAGETAPPDAAAAPPELPAADLSTAGSPRSAIAGEPLSPFPAPADPAPATDPAEEAALPELDPEEQEEEEQGAGGEEQEADQETESPVSSSWSVITHEDPAMVDAALIDLEVERLMTVNFIRNHPTTASFLRGGTSRRNAVCMDLLKYHLDFGLVLLGSDLHRAITVTNISQLPVSLSLITAVPAALADDELRVSLEDEVGALQPGDSTFIHLRLRPSSLEGPVETMQRMIYLEVKFGLFIPILLKATVTAPIAELDEGELGFGTVYVGQCKVCQLKVHNNGILPAAWSLVARPPDRPAALPFSSGERPRRRPAAVAQPPVFAFEPSGGLLQPDQWAVINVIFAPAKSKVYVMEAALSVQGSSQTWLKRMTGEGLDSSLDFSTTELAFEPIVPYNEGGRMEVTIFNKHPIPLEIFSIEFDRQYLEEEHVLRTLTTYDEFDQLIVPPRRPGEPLWPEVRAFYTELVHRAAQPGRPADESAAASSHVSLDVALPGAGRSRSQLALRTPDLHSAGGGGGGGGGGPAPPVPAAPSLLPLPAPQPALQPGQAPGLPAIAVSPSPSRQLAGPGPEPPVGCGSGSDAALHSWPGWAGVLDQPAMWTLPAQEQFIRDYHELCVSGAGAAVADPIAQAIVSYINSDQPADHYLNLSRRAPAFVIISAPYTGEYSKPYLLAVLVAERYGLSVVTVDQLVWECLLTPSSAAAHRARDFLFDSGKQGGRGAPPAAKQPANSKRGQTTAAGQTRAGRKRSESDSSVPAPGLRDVLKPRPLPPAMLGELIALRLTEPDVSSGVVFWDVHNCQFSANVTHTVMALLLGLGKRKHAYFITMNRSAAQQIELLRKQKATEDQAESRPVYTPPPEATLLACDEIEYEALPERDRTRLALLMRRTRQKRAKERRDEVRRLQEQLRQEHEKKSRKGKGSALHKQLSHHNKISSPDQADPRKSSMRKPSAMSRMSLRQPRSDVSIEPHDRKKRGASKKKGDEDLVLDERQIEEEKLITAQFKAFHDTLATLVCLLDIVDRDRLVPEGMPAEDSLKFGATQHKRSSKGRSQRAGKNSTLSKRSVTTGLLNG</sequence>
<accession>A0A6A4VLV9</accession>
<evidence type="ECO:0000313" key="3">
    <source>
        <dbReference type="Proteomes" id="UP000440578"/>
    </source>
</evidence>
<feature type="region of interest" description="Disordered" evidence="1">
    <location>
        <begin position="920"/>
        <end position="974"/>
    </location>
</feature>
<feature type="compositionally biased region" description="Low complexity" evidence="1">
    <location>
        <begin position="174"/>
        <end position="191"/>
    </location>
</feature>
<feature type="compositionally biased region" description="Basic and acidic residues" evidence="1">
    <location>
        <begin position="1102"/>
        <end position="1120"/>
    </location>
</feature>
<dbReference type="AlphaFoldDB" id="A0A6A4VLV9"/>
<feature type="region of interest" description="Disordered" evidence="1">
    <location>
        <begin position="1242"/>
        <end position="1278"/>
    </location>
</feature>
<protein>
    <submittedName>
        <fullName evidence="2">Hydrocephalus-inducing</fullName>
    </submittedName>
</protein>
<dbReference type="GO" id="GO:0003341">
    <property type="term" value="P:cilium movement"/>
    <property type="evidence" value="ECO:0007669"/>
    <property type="project" value="TreeGrafter"/>
</dbReference>
<organism evidence="2 3">
    <name type="scientific">Amphibalanus amphitrite</name>
    <name type="common">Striped barnacle</name>
    <name type="synonym">Balanus amphitrite</name>
    <dbReference type="NCBI Taxonomy" id="1232801"/>
    <lineage>
        <taxon>Eukaryota</taxon>
        <taxon>Metazoa</taxon>
        <taxon>Ecdysozoa</taxon>
        <taxon>Arthropoda</taxon>
        <taxon>Crustacea</taxon>
        <taxon>Multicrustacea</taxon>
        <taxon>Cirripedia</taxon>
        <taxon>Thoracica</taxon>
        <taxon>Thoracicalcarea</taxon>
        <taxon>Balanomorpha</taxon>
        <taxon>Balanoidea</taxon>
        <taxon>Balanidae</taxon>
        <taxon>Amphibalaninae</taxon>
        <taxon>Amphibalanus</taxon>
    </lineage>
</organism>
<dbReference type="GO" id="GO:0005930">
    <property type="term" value="C:axoneme"/>
    <property type="evidence" value="ECO:0007669"/>
    <property type="project" value="TreeGrafter"/>
</dbReference>
<dbReference type="InterPro" id="IPR033305">
    <property type="entry name" value="Hydin-like"/>
</dbReference>
<keyword evidence="3" id="KW-1185">Reference proteome</keyword>
<name>A0A6A4VLV9_AMPAM</name>
<gene>
    <name evidence="2" type="primary">HYDIN_2</name>
    <name evidence="2" type="ORF">FJT64_007335</name>
</gene>
<feature type="compositionally biased region" description="Acidic residues" evidence="1">
    <location>
        <begin position="270"/>
        <end position="293"/>
    </location>
</feature>
<feature type="compositionally biased region" description="Basic and acidic residues" evidence="1">
    <location>
        <begin position="1167"/>
        <end position="1177"/>
    </location>
</feature>
<feature type="compositionally biased region" description="Polar residues" evidence="1">
    <location>
        <begin position="935"/>
        <end position="947"/>
    </location>
</feature>
<dbReference type="OrthoDB" id="442692at2759"/>
<feature type="compositionally biased region" description="Gly residues" evidence="1">
    <location>
        <begin position="720"/>
        <end position="730"/>
    </location>
</feature>
<evidence type="ECO:0000313" key="2">
    <source>
        <dbReference type="EMBL" id="KAF0295085.1"/>
    </source>
</evidence>
<evidence type="ECO:0000256" key="1">
    <source>
        <dbReference type="SAM" id="MobiDB-lite"/>
    </source>
</evidence>
<feature type="compositionally biased region" description="Low complexity" evidence="1">
    <location>
        <begin position="751"/>
        <end position="761"/>
    </location>
</feature>
<dbReference type="PANTHER" id="PTHR23053:SF0">
    <property type="entry name" value="HYDROCEPHALUS-INDUCING PROTEIN HOMOLOG"/>
    <property type="match status" value="1"/>
</dbReference>
<feature type="compositionally biased region" description="Low complexity" evidence="1">
    <location>
        <begin position="256"/>
        <end position="269"/>
    </location>
</feature>
<dbReference type="EMBL" id="VIIS01001637">
    <property type="protein sequence ID" value="KAF0295085.1"/>
    <property type="molecule type" value="Genomic_DNA"/>
</dbReference>
<dbReference type="PANTHER" id="PTHR23053">
    <property type="entry name" value="DLEC1 DELETED IN LUNG AND ESOPHAGEAL CANCER 1"/>
    <property type="match status" value="1"/>
</dbReference>
<feature type="region of interest" description="Disordered" evidence="1">
    <location>
        <begin position="1096"/>
        <end position="1189"/>
    </location>
</feature>
<dbReference type="GO" id="GO:1904158">
    <property type="term" value="P:axonemal central apparatus assembly"/>
    <property type="evidence" value="ECO:0007669"/>
    <property type="project" value="TreeGrafter"/>
</dbReference>
<dbReference type="Proteomes" id="UP000440578">
    <property type="component" value="Unassembled WGS sequence"/>
</dbReference>
<feature type="compositionally biased region" description="Pro residues" evidence="1">
    <location>
        <begin position="731"/>
        <end position="750"/>
    </location>
</feature>
<dbReference type="Gene3D" id="2.60.40.10">
    <property type="entry name" value="Immunoglobulins"/>
    <property type="match status" value="3"/>
</dbReference>
<feature type="compositionally biased region" description="Polar residues" evidence="1">
    <location>
        <begin position="1260"/>
        <end position="1278"/>
    </location>
</feature>
<feature type="region of interest" description="Disordered" evidence="1">
    <location>
        <begin position="715"/>
        <end position="788"/>
    </location>
</feature>
<comment type="caution">
    <text evidence="2">The sequence shown here is derived from an EMBL/GenBank/DDBJ whole genome shotgun (WGS) entry which is preliminary data.</text>
</comment>
<proteinExistence type="predicted"/>
<reference evidence="2 3" key="1">
    <citation type="submission" date="2019-07" db="EMBL/GenBank/DDBJ databases">
        <title>Draft genome assembly of a fouling barnacle, Amphibalanus amphitrite (Darwin, 1854): The first reference genome for Thecostraca.</title>
        <authorList>
            <person name="Kim W."/>
        </authorList>
    </citation>
    <scope>NUCLEOTIDE SEQUENCE [LARGE SCALE GENOMIC DNA]</scope>
    <source>
        <strain evidence="2">SNU_AA5</strain>
        <tissue evidence="2">Soma without cirri and trophi</tissue>
    </source>
</reference>